<accession>A0ABV9VL18</accession>
<name>A0ABV9VL18_9ACTN</name>
<proteinExistence type="predicted"/>
<dbReference type="RefSeq" id="WP_380113279.1">
    <property type="nucleotide sequence ID" value="NZ_JBHSIU010000005.1"/>
</dbReference>
<dbReference type="Proteomes" id="UP001595912">
    <property type="component" value="Unassembled WGS sequence"/>
</dbReference>
<dbReference type="EMBL" id="JBHSIU010000005">
    <property type="protein sequence ID" value="MFC4997057.1"/>
    <property type="molecule type" value="Genomic_DNA"/>
</dbReference>
<comment type="caution">
    <text evidence="1">The sequence shown here is derived from an EMBL/GenBank/DDBJ whole genome shotgun (WGS) entry which is preliminary data.</text>
</comment>
<reference evidence="2" key="1">
    <citation type="journal article" date="2019" name="Int. J. Syst. Evol. Microbiol.">
        <title>The Global Catalogue of Microorganisms (GCM) 10K type strain sequencing project: providing services to taxonomists for standard genome sequencing and annotation.</title>
        <authorList>
            <consortium name="The Broad Institute Genomics Platform"/>
            <consortium name="The Broad Institute Genome Sequencing Center for Infectious Disease"/>
            <person name="Wu L."/>
            <person name="Ma J."/>
        </authorList>
    </citation>
    <scope>NUCLEOTIDE SEQUENCE [LARGE SCALE GENOMIC DNA]</scope>
    <source>
        <strain evidence="2">CGMCC 4.7152</strain>
    </source>
</reference>
<organism evidence="1 2">
    <name type="scientific">Dactylosporangium cerinum</name>
    <dbReference type="NCBI Taxonomy" id="1434730"/>
    <lineage>
        <taxon>Bacteria</taxon>
        <taxon>Bacillati</taxon>
        <taxon>Actinomycetota</taxon>
        <taxon>Actinomycetes</taxon>
        <taxon>Micromonosporales</taxon>
        <taxon>Micromonosporaceae</taxon>
        <taxon>Dactylosporangium</taxon>
    </lineage>
</organism>
<protein>
    <submittedName>
        <fullName evidence="1">Uncharacterized protein</fullName>
    </submittedName>
</protein>
<gene>
    <name evidence="1" type="ORF">ACFPIJ_04370</name>
</gene>
<evidence type="ECO:0000313" key="1">
    <source>
        <dbReference type="EMBL" id="MFC4997057.1"/>
    </source>
</evidence>
<evidence type="ECO:0000313" key="2">
    <source>
        <dbReference type="Proteomes" id="UP001595912"/>
    </source>
</evidence>
<keyword evidence="2" id="KW-1185">Reference proteome</keyword>
<sequence length="82" mass="8263">MPARSDPRVVTLVLVSSGGDVLGALPPDEVEVPWWSEVASVVSAAGLPVTVLRLLSTSLPAQLGGAVSYLAEVAGPVPARCG</sequence>